<evidence type="ECO:0000256" key="7">
    <source>
        <dbReference type="SAM" id="Phobius"/>
    </source>
</evidence>
<feature type="transmembrane region" description="Helical" evidence="7">
    <location>
        <begin position="85"/>
        <end position="103"/>
    </location>
</feature>
<evidence type="ECO:0000313" key="10">
    <source>
        <dbReference type="EMBL" id="KIZ06319.1"/>
    </source>
</evidence>
<dbReference type="PANTHER" id="PTHR31563:SF10">
    <property type="entry name" value="ION CHANNEL POLLUX-RELATED"/>
    <property type="match status" value="1"/>
</dbReference>
<feature type="chain" id="PRO_5002246376" description="CASTOR/POLLUX/SYM8 ion channel conserved domain-containing protein" evidence="8">
    <location>
        <begin position="27"/>
        <end position="742"/>
    </location>
</feature>
<evidence type="ECO:0000256" key="6">
    <source>
        <dbReference type="ARBA" id="ARBA00023136"/>
    </source>
</evidence>
<dbReference type="PROSITE" id="PS51257">
    <property type="entry name" value="PROKAR_LIPOPROTEIN"/>
    <property type="match status" value="1"/>
</dbReference>
<dbReference type="Gene3D" id="3.40.50.720">
    <property type="entry name" value="NAD(P)-binding Rossmann-like Domain"/>
    <property type="match status" value="2"/>
</dbReference>
<keyword evidence="2" id="KW-0813">Transport</keyword>
<dbReference type="KEGG" id="mng:MNEG_1644"/>
<evidence type="ECO:0000256" key="2">
    <source>
        <dbReference type="ARBA" id="ARBA00022448"/>
    </source>
</evidence>
<keyword evidence="6 7" id="KW-0472">Membrane</keyword>
<name>A0A0D2LIN8_9CHLO</name>
<dbReference type="GeneID" id="25734199"/>
<evidence type="ECO:0000256" key="5">
    <source>
        <dbReference type="ARBA" id="ARBA00023065"/>
    </source>
</evidence>
<evidence type="ECO:0000256" key="8">
    <source>
        <dbReference type="SAM" id="SignalP"/>
    </source>
</evidence>
<dbReference type="InterPro" id="IPR010420">
    <property type="entry name" value="CASTOR/POLLUX/SYM8_dom"/>
</dbReference>
<feature type="domain" description="CASTOR/POLLUX/SYM8 ion channel conserved" evidence="9">
    <location>
        <begin position="346"/>
        <end position="437"/>
    </location>
</feature>
<comment type="subcellular location">
    <subcellularLocation>
        <location evidence="1">Endomembrane system</location>
        <topology evidence="1">Multi-pass membrane protein</topology>
    </subcellularLocation>
</comment>
<dbReference type="GO" id="GO:0012505">
    <property type="term" value="C:endomembrane system"/>
    <property type="evidence" value="ECO:0007669"/>
    <property type="project" value="UniProtKB-SubCell"/>
</dbReference>
<evidence type="ECO:0000256" key="1">
    <source>
        <dbReference type="ARBA" id="ARBA00004127"/>
    </source>
</evidence>
<dbReference type="PANTHER" id="PTHR31563">
    <property type="entry name" value="ION CHANNEL POLLUX-RELATED"/>
    <property type="match status" value="1"/>
</dbReference>
<proteinExistence type="predicted"/>
<dbReference type="OrthoDB" id="414047at2759"/>
<keyword evidence="4 7" id="KW-1133">Transmembrane helix</keyword>
<evidence type="ECO:0000259" key="9">
    <source>
        <dbReference type="Pfam" id="PF06241"/>
    </source>
</evidence>
<accession>A0A0D2LIN8</accession>
<evidence type="ECO:0000256" key="4">
    <source>
        <dbReference type="ARBA" id="ARBA00022989"/>
    </source>
</evidence>
<feature type="transmembrane region" description="Helical" evidence="7">
    <location>
        <begin position="136"/>
        <end position="160"/>
    </location>
</feature>
<feature type="signal peptide" evidence="8">
    <location>
        <begin position="1"/>
        <end position="26"/>
    </location>
</feature>
<evidence type="ECO:0000313" key="11">
    <source>
        <dbReference type="Proteomes" id="UP000054498"/>
    </source>
</evidence>
<gene>
    <name evidence="10" type="ORF">MNEG_1644</name>
</gene>
<keyword evidence="3 7" id="KW-0812">Transmembrane</keyword>
<organism evidence="10 11">
    <name type="scientific">Monoraphidium neglectum</name>
    <dbReference type="NCBI Taxonomy" id="145388"/>
    <lineage>
        <taxon>Eukaryota</taxon>
        <taxon>Viridiplantae</taxon>
        <taxon>Chlorophyta</taxon>
        <taxon>core chlorophytes</taxon>
        <taxon>Chlorophyceae</taxon>
        <taxon>CS clade</taxon>
        <taxon>Sphaeropleales</taxon>
        <taxon>Selenastraceae</taxon>
        <taxon>Monoraphidium</taxon>
    </lineage>
</organism>
<dbReference type="RefSeq" id="XP_013905338.1">
    <property type="nucleotide sequence ID" value="XM_014049884.1"/>
</dbReference>
<sequence>MAIRRFPQAALLGACVALAASQGCRAGAVILPPPSPAAAAATISLQHAMPAASVTLAARKSALPSAAELKYKVLNLFSIPTTGKLFVVLAVSVPVVLAGGVAYRKAMGCSWSQALTKAYHVMGNCPGSDITNEENAAALTVVNAVYLAGLLGFAVVLGIVTDDISTAVNQVRSGNFRVVERDHTVILGWNRQTLPILKQIAIAHSQAGPDKPFGTPVVVLADRDKETMDEELREGLGTSLHVISRTGSASRLEDLRRVAAGAASTVLVSYPEGGDQDLAVAEQAASLAALKREGGPEGQRVVVQADGSSGADDLAAAGIALRSLRGVGGAEGAAAELVVTRGEKRLSQLMAQVALQPGLEYVLGDLLEFEDEYQGAEFYMAPLDDSLAGRPYRDARRSFRAGCVIGFMHGGPGGRLLLNPKDGEVVPAGSQLVFVTSALSVEPTEAPVEPAMPRLRRARGGGNLRRKHVAVLSFGDDSAAILQALGDFCPRGSRVTLISRRADPNAKEALKPLQRRGVRATAVTGSPASGATLRAARLDRADVAVLVGLGADSGDSQIVASVLQLQALSSQQLAAGRRATSLDVVAAVNSTSTEEVLWHATLSHEAEAAAVAAAGGKKGAALAELPAAVQLHMLNPDQLMSGMVTQAAIEPRLNRVFAELFTSDLGQEVYLKRAACFGLPPAGKGPVSLSWAQVQEAARLRGQTAIGIAPAHGGPDAIRLAPAADELFVIRDNDEIVVIAAE</sequence>
<dbReference type="GO" id="GO:0006811">
    <property type="term" value="P:monoatomic ion transport"/>
    <property type="evidence" value="ECO:0007669"/>
    <property type="project" value="UniProtKB-KW"/>
</dbReference>
<evidence type="ECO:0000256" key="3">
    <source>
        <dbReference type="ARBA" id="ARBA00022692"/>
    </source>
</evidence>
<protein>
    <recommendedName>
        <fullName evidence="9">CASTOR/POLLUX/SYM8 ion channel conserved domain-containing protein</fullName>
    </recommendedName>
</protein>
<dbReference type="Proteomes" id="UP000054498">
    <property type="component" value="Unassembled WGS sequence"/>
</dbReference>
<reference evidence="10 11" key="1">
    <citation type="journal article" date="2013" name="BMC Genomics">
        <title>Reconstruction of the lipid metabolism for the microalga Monoraphidium neglectum from its genome sequence reveals characteristics suitable for biofuel production.</title>
        <authorList>
            <person name="Bogen C."/>
            <person name="Al-Dilaimi A."/>
            <person name="Albersmeier A."/>
            <person name="Wichmann J."/>
            <person name="Grundmann M."/>
            <person name="Rupp O."/>
            <person name="Lauersen K.J."/>
            <person name="Blifernez-Klassen O."/>
            <person name="Kalinowski J."/>
            <person name="Goesmann A."/>
            <person name="Mussgnug J.H."/>
            <person name="Kruse O."/>
        </authorList>
    </citation>
    <scope>NUCLEOTIDE SEQUENCE [LARGE SCALE GENOMIC DNA]</scope>
    <source>
        <strain evidence="10 11">SAG 48.87</strain>
    </source>
</reference>
<dbReference type="InterPro" id="IPR044849">
    <property type="entry name" value="CASTOR/POLLUX/SYM8-like"/>
</dbReference>
<keyword evidence="8" id="KW-0732">Signal</keyword>
<keyword evidence="11" id="KW-1185">Reference proteome</keyword>
<dbReference type="Pfam" id="PF06241">
    <property type="entry name" value="Castor_Poll_mid"/>
    <property type="match status" value="1"/>
</dbReference>
<keyword evidence="5" id="KW-0406">Ion transport</keyword>
<dbReference type="EMBL" id="KK100388">
    <property type="protein sequence ID" value="KIZ06319.1"/>
    <property type="molecule type" value="Genomic_DNA"/>
</dbReference>
<dbReference type="AlphaFoldDB" id="A0A0D2LIN8"/>